<evidence type="ECO:0000313" key="3">
    <source>
        <dbReference type="Proteomes" id="UP000009136"/>
    </source>
</evidence>
<accession>A0A3Q1LY62</accession>
<keyword evidence="1" id="KW-0732">Signal</keyword>
<dbReference type="Ensembl" id="ENSBTAT00000069128.1">
    <property type="protein sequence ID" value="ENSBTAP00000060561.1"/>
    <property type="gene ID" value="ENSBTAG00000050471.1"/>
</dbReference>
<name>A0A3Q1LY62_BOVIN</name>
<feature type="signal peptide" evidence="1">
    <location>
        <begin position="1"/>
        <end position="23"/>
    </location>
</feature>
<reference evidence="2" key="2">
    <citation type="submission" date="2025-08" db="UniProtKB">
        <authorList>
            <consortium name="Ensembl"/>
        </authorList>
    </citation>
    <scope>IDENTIFICATION</scope>
    <source>
        <strain evidence="2">Hereford</strain>
    </source>
</reference>
<evidence type="ECO:0000256" key="1">
    <source>
        <dbReference type="SAM" id="SignalP"/>
    </source>
</evidence>
<protein>
    <submittedName>
        <fullName evidence="2">Uncharacterized protein</fullName>
    </submittedName>
</protein>
<evidence type="ECO:0000313" key="2">
    <source>
        <dbReference type="Ensembl" id="ENSBTAP00000060561.1"/>
    </source>
</evidence>
<organism evidence="2 3">
    <name type="scientific">Bos taurus</name>
    <name type="common">Bovine</name>
    <dbReference type="NCBI Taxonomy" id="9913"/>
    <lineage>
        <taxon>Eukaryota</taxon>
        <taxon>Metazoa</taxon>
        <taxon>Chordata</taxon>
        <taxon>Craniata</taxon>
        <taxon>Vertebrata</taxon>
        <taxon>Euteleostomi</taxon>
        <taxon>Mammalia</taxon>
        <taxon>Eutheria</taxon>
        <taxon>Laurasiatheria</taxon>
        <taxon>Artiodactyla</taxon>
        <taxon>Ruminantia</taxon>
        <taxon>Pecora</taxon>
        <taxon>Bovidae</taxon>
        <taxon>Bovinae</taxon>
        <taxon>Bos</taxon>
    </lineage>
</organism>
<dbReference type="InParanoid" id="A0A3Q1LY62"/>
<dbReference type="Bgee" id="ENSBTAG00000050471">
    <property type="expression patterns" value="Expressed in ascending colon and 53 other cell types or tissues"/>
</dbReference>
<proteinExistence type="predicted"/>
<reference evidence="2" key="1">
    <citation type="submission" date="2018-03" db="EMBL/GenBank/DDBJ databases">
        <title>ARS-UCD1.2.</title>
        <authorList>
            <person name="Rosen B.D."/>
            <person name="Bickhart D.M."/>
            <person name="Koren S."/>
            <person name="Schnabel R.D."/>
            <person name="Hall R."/>
            <person name="Zimin A."/>
            <person name="Dreischer C."/>
            <person name="Schultheiss S."/>
            <person name="Schroeder S.G."/>
            <person name="Elsik C.G."/>
            <person name="Couldrey C."/>
            <person name="Liu G.E."/>
            <person name="Van Tassell C.P."/>
            <person name="Phillippy A.M."/>
            <person name="Smith T.P.L."/>
            <person name="Medrano J.F."/>
        </authorList>
    </citation>
    <scope>NUCLEOTIDE SEQUENCE [LARGE SCALE GENOMIC DNA]</scope>
    <source>
        <strain evidence="2">Hereford</strain>
    </source>
</reference>
<feature type="chain" id="PRO_5018596891" evidence="1">
    <location>
        <begin position="24"/>
        <end position="30"/>
    </location>
</feature>
<dbReference type="GeneTree" id="ENSGT01150000290631"/>
<keyword evidence="3" id="KW-1185">Reference proteome</keyword>
<dbReference type="AlphaFoldDB" id="A0A3Q1LY62"/>
<sequence length="30" mass="3162">MRVFHLLLLALSLLLSQLGPGASQLTALGQ</sequence>
<reference evidence="2" key="3">
    <citation type="submission" date="2025-09" db="UniProtKB">
        <authorList>
            <consortium name="Ensembl"/>
        </authorList>
    </citation>
    <scope>IDENTIFICATION</scope>
    <source>
        <strain evidence="2">Hereford</strain>
    </source>
</reference>
<dbReference type="VEuPathDB" id="HostDB:ENSBTAG00000050471"/>
<dbReference type="Proteomes" id="UP000009136">
    <property type="component" value="Unassembled WGS sequence"/>
</dbReference>